<keyword evidence="1" id="KW-0812">Transmembrane</keyword>
<accession>A0ABT1NFX5</accession>
<name>A0ABT1NFX5_9FIRM</name>
<gene>
    <name evidence="2" type="ORF">LJD61_11530</name>
</gene>
<reference evidence="2 3" key="1">
    <citation type="submission" date="2021-10" db="EMBL/GenBank/DDBJ databases">
        <title>Lutispora strain m25 sp. nov., a thermophilic, non-spore-forming bacterium isolated from a lab-scale methanogenic bioreactor digesting anaerobic sludge.</title>
        <authorList>
            <person name="El Houari A."/>
            <person name="Mcdonald J."/>
        </authorList>
    </citation>
    <scope>NUCLEOTIDE SEQUENCE [LARGE SCALE GENOMIC DNA]</scope>
    <source>
        <strain evidence="3">m25</strain>
    </source>
</reference>
<evidence type="ECO:0000256" key="1">
    <source>
        <dbReference type="SAM" id="Phobius"/>
    </source>
</evidence>
<feature type="transmembrane region" description="Helical" evidence="1">
    <location>
        <begin position="6"/>
        <end position="26"/>
    </location>
</feature>
<organism evidence="2 3">
    <name type="scientific">Lutispora saccharofermentans</name>
    <dbReference type="NCBI Taxonomy" id="3024236"/>
    <lineage>
        <taxon>Bacteria</taxon>
        <taxon>Bacillati</taxon>
        <taxon>Bacillota</taxon>
        <taxon>Clostridia</taxon>
        <taxon>Lutisporales</taxon>
        <taxon>Lutisporaceae</taxon>
        <taxon>Lutispora</taxon>
    </lineage>
</organism>
<feature type="transmembrane region" description="Helical" evidence="1">
    <location>
        <begin position="66"/>
        <end position="91"/>
    </location>
</feature>
<dbReference type="RefSeq" id="WP_255227691.1">
    <property type="nucleotide sequence ID" value="NZ_JAJEKE010000009.1"/>
</dbReference>
<sequence>MEVIDIEAFIMVVLLIVNIPLYKIIFKAMFRDSDDFKESVRYSFTPDLFSLFRGQYWKDQIGEAKLSFFIIACISAIAFEYFIIKAVIGIFV</sequence>
<comment type="caution">
    <text evidence="2">The sequence shown here is derived from an EMBL/GenBank/DDBJ whole genome shotgun (WGS) entry which is preliminary data.</text>
</comment>
<keyword evidence="3" id="KW-1185">Reference proteome</keyword>
<keyword evidence="1" id="KW-0472">Membrane</keyword>
<protein>
    <submittedName>
        <fullName evidence="2">Uncharacterized protein</fullName>
    </submittedName>
</protein>
<evidence type="ECO:0000313" key="3">
    <source>
        <dbReference type="Proteomes" id="UP001651880"/>
    </source>
</evidence>
<keyword evidence="1" id="KW-1133">Transmembrane helix</keyword>
<dbReference type="EMBL" id="JAJEKE010000009">
    <property type="protein sequence ID" value="MCQ1530175.1"/>
    <property type="molecule type" value="Genomic_DNA"/>
</dbReference>
<evidence type="ECO:0000313" key="2">
    <source>
        <dbReference type="EMBL" id="MCQ1530175.1"/>
    </source>
</evidence>
<dbReference type="Proteomes" id="UP001651880">
    <property type="component" value="Unassembled WGS sequence"/>
</dbReference>
<proteinExistence type="predicted"/>